<reference evidence="1 2" key="1">
    <citation type="submission" date="2019-07" db="EMBL/GenBank/DDBJ databases">
        <title>Complete genome sequence of Comamonas sp. NLF 7-7 isolated from livestock.</title>
        <authorList>
            <person name="Kim D.H."/>
            <person name="Kim J.G."/>
        </authorList>
    </citation>
    <scope>NUCLEOTIDE SEQUENCE [LARGE SCALE GENOMIC DNA]</scope>
    <source>
        <strain evidence="1 2">NLF 7-7</strain>
    </source>
</reference>
<sequence length="209" mass="22952">MSSDLLLWLALGAAALFIVNARQQRERVLLLAQALQPYQVERLMQALIEGYLRAMGEHDAARRSQVLATLQASEAQLCEQLQRLAQDAQRMPAAQARISRLAFGLPWSAQLPPALAFDLRHALALHAGGIARAIGNGAGLSERDRAYMVTAELLLLQHTCHWYCKSRNVASARLLARHRTAWAQVIAAVGEPTRRAYLALITGQASTGR</sequence>
<dbReference type="AlphaFoldDB" id="A0A5B8RWL6"/>
<dbReference type="Proteomes" id="UP000321199">
    <property type="component" value="Chromosome"/>
</dbReference>
<proteinExistence type="predicted"/>
<keyword evidence="2" id="KW-1185">Reference proteome</keyword>
<protein>
    <submittedName>
        <fullName evidence="1">Uncharacterized protein</fullName>
    </submittedName>
</protein>
<gene>
    <name evidence="1" type="ORF">FOZ74_13225</name>
</gene>
<dbReference type="KEGG" id="cof:FOZ74_13225"/>
<accession>A0A5B8RWL6</accession>
<organism evidence="1 2">
    <name type="scientific">Comamonas flocculans</name>
    <dbReference type="NCBI Taxonomy" id="2597701"/>
    <lineage>
        <taxon>Bacteria</taxon>
        <taxon>Pseudomonadati</taxon>
        <taxon>Pseudomonadota</taxon>
        <taxon>Betaproteobacteria</taxon>
        <taxon>Burkholderiales</taxon>
        <taxon>Comamonadaceae</taxon>
        <taxon>Comamonas</taxon>
    </lineage>
</organism>
<evidence type="ECO:0000313" key="1">
    <source>
        <dbReference type="EMBL" id="QEA13910.1"/>
    </source>
</evidence>
<dbReference type="EMBL" id="CP042344">
    <property type="protein sequence ID" value="QEA13910.1"/>
    <property type="molecule type" value="Genomic_DNA"/>
</dbReference>
<dbReference type="OrthoDB" id="8654508at2"/>
<name>A0A5B8RWL6_9BURK</name>
<dbReference type="RefSeq" id="WP_146913495.1">
    <property type="nucleotide sequence ID" value="NZ_CP042344.1"/>
</dbReference>
<evidence type="ECO:0000313" key="2">
    <source>
        <dbReference type="Proteomes" id="UP000321199"/>
    </source>
</evidence>